<feature type="signal peptide" evidence="3">
    <location>
        <begin position="1"/>
        <end position="22"/>
    </location>
</feature>
<feature type="domain" description="YNCE-like beta-propeller" evidence="4">
    <location>
        <begin position="133"/>
        <end position="219"/>
    </location>
</feature>
<feature type="region of interest" description="Disordered" evidence="2">
    <location>
        <begin position="341"/>
        <end position="382"/>
    </location>
</feature>
<feature type="chain" id="PRO_5046220357" description="YNCE-like beta-propeller domain-containing protein" evidence="3">
    <location>
        <begin position="23"/>
        <end position="382"/>
    </location>
</feature>
<dbReference type="InterPro" id="IPR015943">
    <property type="entry name" value="WD40/YVTN_repeat-like_dom_sf"/>
</dbReference>
<dbReference type="PROSITE" id="PS51257">
    <property type="entry name" value="PROKAR_LIPOPROTEIN"/>
    <property type="match status" value="1"/>
</dbReference>
<evidence type="ECO:0000313" key="5">
    <source>
        <dbReference type="EMBL" id="GJF13244.1"/>
    </source>
</evidence>
<sequence>MKMRLAAATAVIVLGAALTACANDSNDSDSTDSPAPSSTTPASSQSARAGTGSVWVADQEGDSLTVIDADTNAVTTTVTGILHPHNVQVSRDGTTVYAVTGDNRVVAIDTTNYTVGAVAPTGPAPAHVIEAPNDKVYVTNADDGTVSVYQAAGLKPAGRIDLGGMPHGLRPAADGSVIVVANTVAGALDLIDPATDRPTGTIPVGDQPAQVAVSDDGRYAYAGVTDPPSVVKVDLGSRTVVGSTPVSAAPVQLYLTPDGTTVLSADQGTADNPGDTVSVIDTAAMAVRGAVGTGSGPHGVVIDTSGTRAWVTDTYDDTVSVIDLDSLAVVATVAVGAAPNGISYSSHPPAASGSATVALDIPAPSPDAAGPTEQQPPHQHGH</sequence>
<proteinExistence type="predicted"/>
<reference evidence="5 6" key="1">
    <citation type="submission" date="2021-08" db="EMBL/GenBank/DDBJ databases">
        <title>Draft genome sequence of Mycolicibacterium sp. NGTWS1702 strain.</title>
        <authorList>
            <person name="Matsumoto M."/>
            <person name="Tang B.C.C."/>
            <person name="Machida Y."/>
            <person name="Matoyama H."/>
            <person name="Kishihara T."/>
            <person name="Sato S."/>
            <person name="Kondo I."/>
            <person name="Sano M."/>
            <person name="Kato G."/>
        </authorList>
    </citation>
    <scope>NUCLEOTIDE SEQUENCE [LARGE SCALE GENOMIC DNA]</scope>
    <source>
        <strain evidence="5 6">NGTWSNA01</strain>
    </source>
</reference>
<evidence type="ECO:0000313" key="6">
    <source>
        <dbReference type="Proteomes" id="UP001060504"/>
    </source>
</evidence>
<gene>
    <name evidence="5" type="ORF">NGTWS1702_13270</name>
</gene>
<dbReference type="NCBIfam" id="TIGR02276">
    <property type="entry name" value="beta_rpt_yvtn"/>
    <property type="match status" value="2"/>
</dbReference>
<dbReference type="Gene3D" id="2.130.10.10">
    <property type="entry name" value="YVTN repeat-like/Quinoprotein amine dehydrogenase"/>
    <property type="match status" value="2"/>
</dbReference>
<comment type="caution">
    <text evidence="5">The sequence shown here is derived from an EMBL/GenBank/DDBJ whole genome shotgun (WGS) entry which is preliminary data.</text>
</comment>
<protein>
    <recommendedName>
        <fullName evidence="4">YNCE-like beta-propeller domain-containing protein</fullName>
    </recommendedName>
</protein>
<dbReference type="Proteomes" id="UP001060504">
    <property type="component" value="Unassembled WGS sequence"/>
</dbReference>
<keyword evidence="1 3" id="KW-0732">Signal</keyword>
<dbReference type="EMBL" id="BPRH01001405">
    <property type="protein sequence ID" value="GJF13244.1"/>
    <property type="molecule type" value="Genomic_DNA"/>
</dbReference>
<name>A0ABQ4V871_9MYCO</name>
<dbReference type="PANTHER" id="PTHR47197">
    <property type="entry name" value="PROTEIN NIRF"/>
    <property type="match status" value="1"/>
</dbReference>
<feature type="region of interest" description="Disordered" evidence="2">
    <location>
        <begin position="23"/>
        <end position="52"/>
    </location>
</feature>
<dbReference type="InterPro" id="IPR051200">
    <property type="entry name" value="Host-pathogen_enzymatic-act"/>
</dbReference>
<dbReference type="InterPro" id="IPR011045">
    <property type="entry name" value="N2O_reductase_N"/>
</dbReference>
<feature type="compositionally biased region" description="Low complexity" evidence="2">
    <location>
        <begin position="31"/>
        <end position="44"/>
    </location>
</feature>
<keyword evidence="6" id="KW-1185">Reference proteome</keyword>
<evidence type="ECO:0000259" key="4">
    <source>
        <dbReference type="Pfam" id="PF21783"/>
    </source>
</evidence>
<feature type="compositionally biased region" description="Polar residues" evidence="2">
    <location>
        <begin position="372"/>
        <end position="382"/>
    </location>
</feature>
<evidence type="ECO:0000256" key="3">
    <source>
        <dbReference type="SAM" id="SignalP"/>
    </source>
</evidence>
<dbReference type="InterPro" id="IPR048433">
    <property type="entry name" value="YNCE-like_beta-prop"/>
</dbReference>
<organism evidence="5 6">
    <name type="scientific">Mycolicibacterium cyprinidarum</name>
    <dbReference type="NCBI Taxonomy" id="2860311"/>
    <lineage>
        <taxon>Bacteria</taxon>
        <taxon>Bacillati</taxon>
        <taxon>Actinomycetota</taxon>
        <taxon>Actinomycetes</taxon>
        <taxon>Mycobacteriales</taxon>
        <taxon>Mycobacteriaceae</taxon>
        <taxon>Mycolicibacterium</taxon>
    </lineage>
</organism>
<evidence type="ECO:0000256" key="2">
    <source>
        <dbReference type="SAM" id="MobiDB-lite"/>
    </source>
</evidence>
<dbReference type="PANTHER" id="PTHR47197:SF3">
    <property type="entry name" value="DIHYDRO-HEME D1 DEHYDROGENASE"/>
    <property type="match status" value="1"/>
</dbReference>
<accession>A0ABQ4V871</accession>
<dbReference type="Pfam" id="PF21783">
    <property type="entry name" value="YNCE"/>
    <property type="match status" value="1"/>
</dbReference>
<evidence type="ECO:0000256" key="1">
    <source>
        <dbReference type="ARBA" id="ARBA00022729"/>
    </source>
</evidence>
<dbReference type="SUPFAM" id="SSF50974">
    <property type="entry name" value="Nitrous oxide reductase, N-terminal domain"/>
    <property type="match status" value="1"/>
</dbReference>
<dbReference type="InterPro" id="IPR011964">
    <property type="entry name" value="YVTN_b-propeller_repeat"/>
</dbReference>